<dbReference type="NCBIfam" id="NF041856">
    <property type="entry name" value="CrpP_rel_fam"/>
    <property type="match status" value="1"/>
</dbReference>
<name>A0A6S7E5J5_9BURK</name>
<dbReference type="RefSeq" id="WP_338123081.1">
    <property type="nucleotide sequence ID" value="NZ_CADILD010000002.1"/>
</dbReference>
<dbReference type="EMBL" id="CADILD010000002">
    <property type="protein sequence ID" value="CAB3895138.1"/>
    <property type="molecule type" value="Genomic_DNA"/>
</dbReference>
<accession>A0A6S7E5J5</accession>
<dbReference type="InterPro" id="IPR049847">
    <property type="entry name" value="CrpP-rel"/>
</dbReference>
<evidence type="ECO:0000313" key="2">
    <source>
        <dbReference type="Proteomes" id="UP000494105"/>
    </source>
</evidence>
<gene>
    <name evidence="1" type="ORF">LMG1861_04014</name>
</gene>
<protein>
    <submittedName>
        <fullName evidence="1">Uncharacterized protein</fullName>
    </submittedName>
</protein>
<evidence type="ECO:0000313" key="1">
    <source>
        <dbReference type="EMBL" id="CAB3895138.1"/>
    </source>
</evidence>
<proteinExistence type="predicted"/>
<reference evidence="1 2" key="1">
    <citation type="submission" date="2020-04" db="EMBL/GenBank/DDBJ databases">
        <authorList>
            <person name="De Canck E."/>
        </authorList>
    </citation>
    <scope>NUCLEOTIDE SEQUENCE [LARGE SCALE GENOMIC DNA]</scope>
    <source>
        <strain evidence="1 2">LMG 1861</strain>
    </source>
</reference>
<sequence length="85" mass="9645">MRCDDIQKLGAKAAREGLTLWDCPYYRAVEMPGHTGESIALWSAKVRAWEAGWRMQMRSRPSPARVRAHQLVAMHRTAPVVLRTG</sequence>
<organism evidence="1 2">
    <name type="scientific">Achromobacter piechaudii</name>
    <dbReference type="NCBI Taxonomy" id="72556"/>
    <lineage>
        <taxon>Bacteria</taxon>
        <taxon>Pseudomonadati</taxon>
        <taxon>Pseudomonadota</taxon>
        <taxon>Betaproteobacteria</taxon>
        <taxon>Burkholderiales</taxon>
        <taxon>Alcaligenaceae</taxon>
        <taxon>Achromobacter</taxon>
    </lineage>
</organism>
<dbReference type="AlphaFoldDB" id="A0A6S7E5J5"/>
<dbReference type="Proteomes" id="UP000494105">
    <property type="component" value="Unassembled WGS sequence"/>
</dbReference>